<organism evidence="2">
    <name type="scientific">bioreactor metagenome</name>
    <dbReference type="NCBI Taxonomy" id="1076179"/>
    <lineage>
        <taxon>unclassified sequences</taxon>
        <taxon>metagenomes</taxon>
        <taxon>ecological metagenomes</taxon>
    </lineage>
</organism>
<name>A0A645E5S2_9ZZZZ</name>
<dbReference type="EMBL" id="VSSQ01043223">
    <property type="protein sequence ID" value="MPM96889.1"/>
    <property type="molecule type" value="Genomic_DNA"/>
</dbReference>
<dbReference type="PANTHER" id="PTHR43514">
    <property type="entry name" value="ABC TRANSPORTER I FAMILY MEMBER 10"/>
    <property type="match status" value="1"/>
</dbReference>
<protein>
    <submittedName>
        <fullName evidence="2">UvrABC system protein A</fullName>
    </submittedName>
</protein>
<reference evidence="2" key="1">
    <citation type="submission" date="2019-08" db="EMBL/GenBank/DDBJ databases">
        <authorList>
            <person name="Kucharzyk K."/>
            <person name="Murdoch R.W."/>
            <person name="Higgins S."/>
            <person name="Loffler F."/>
        </authorList>
    </citation>
    <scope>NUCLEOTIDE SEQUENCE</scope>
</reference>
<dbReference type="Pfam" id="PF00005">
    <property type="entry name" value="ABC_tran"/>
    <property type="match status" value="1"/>
</dbReference>
<dbReference type="GO" id="GO:0016887">
    <property type="term" value="F:ATP hydrolysis activity"/>
    <property type="evidence" value="ECO:0007669"/>
    <property type="project" value="InterPro"/>
</dbReference>
<proteinExistence type="predicted"/>
<dbReference type="AlphaFoldDB" id="A0A645E5S2"/>
<dbReference type="PANTHER" id="PTHR43514:SF4">
    <property type="entry name" value="ABC TRANSPORTER I FAMILY MEMBER 10"/>
    <property type="match status" value="1"/>
</dbReference>
<evidence type="ECO:0000313" key="2">
    <source>
        <dbReference type="EMBL" id="MPM96889.1"/>
    </source>
</evidence>
<dbReference type="SUPFAM" id="SSF52540">
    <property type="entry name" value="P-loop containing nucleoside triphosphate hydrolases"/>
    <property type="match status" value="1"/>
</dbReference>
<accession>A0A645E5S2</accession>
<comment type="caution">
    <text evidence="2">The sequence shown here is derived from an EMBL/GenBank/DDBJ whole genome shotgun (WGS) entry which is preliminary data.</text>
</comment>
<sequence>MKEILSIAAGKTLNTNECCQYLSDVGLCSLNYLDRDVDSNLSGGELKRIEIATILARKLKLAIYDEPEAGIDLWSFSKLTESFRRLHAQKGGATIIISHQERILELADRIVVMANGKIEAQGPKDIILPDILNQIDHACCYEAKEGMPA</sequence>
<gene>
    <name evidence="2" type="primary">uvrA_72</name>
    <name evidence="2" type="ORF">SDC9_144055</name>
</gene>
<evidence type="ECO:0000259" key="1">
    <source>
        <dbReference type="Pfam" id="PF00005"/>
    </source>
</evidence>
<dbReference type="GO" id="GO:0005524">
    <property type="term" value="F:ATP binding"/>
    <property type="evidence" value="ECO:0007669"/>
    <property type="project" value="InterPro"/>
</dbReference>
<dbReference type="InterPro" id="IPR050334">
    <property type="entry name" value="Molybdenum_import_ModC"/>
</dbReference>
<dbReference type="InterPro" id="IPR027417">
    <property type="entry name" value="P-loop_NTPase"/>
</dbReference>
<dbReference type="InterPro" id="IPR003439">
    <property type="entry name" value="ABC_transporter-like_ATP-bd"/>
</dbReference>
<dbReference type="Gene3D" id="3.40.50.300">
    <property type="entry name" value="P-loop containing nucleotide triphosphate hydrolases"/>
    <property type="match status" value="1"/>
</dbReference>
<feature type="domain" description="ABC transporter" evidence="1">
    <location>
        <begin position="22"/>
        <end position="68"/>
    </location>
</feature>